<dbReference type="STRING" id="643867.Ftrac_1267"/>
<accession>E4TLD7</accession>
<dbReference type="PIRSF" id="PIRSF000505">
    <property type="entry name" value="EPSPS"/>
    <property type="match status" value="1"/>
</dbReference>
<evidence type="ECO:0000256" key="8">
    <source>
        <dbReference type="ARBA" id="ARBA00044633"/>
    </source>
</evidence>
<dbReference type="PANTHER" id="PTHR21090:SF5">
    <property type="entry name" value="PENTAFUNCTIONAL AROM POLYPEPTIDE"/>
    <property type="match status" value="1"/>
</dbReference>
<evidence type="ECO:0000259" key="9">
    <source>
        <dbReference type="Pfam" id="PF00275"/>
    </source>
</evidence>
<feature type="domain" description="Enolpyruvate transferase" evidence="9">
    <location>
        <begin position="70"/>
        <end position="406"/>
    </location>
</feature>
<keyword evidence="11" id="KW-1185">Reference proteome</keyword>
<dbReference type="Gene3D" id="3.65.10.10">
    <property type="entry name" value="Enolpyruvate transferase domain"/>
    <property type="match status" value="3"/>
</dbReference>
<dbReference type="GO" id="GO:0003866">
    <property type="term" value="F:3-phosphoshikimate 1-carboxyvinyltransferase activity"/>
    <property type="evidence" value="ECO:0007669"/>
    <property type="project" value="UniProtKB-EC"/>
</dbReference>
<evidence type="ECO:0000256" key="3">
    <source>
        <dbReference type="ARBA" id="ARBA00012450"/>
    </source>
</evidence>
<dbReference type="KEGG" id="mtt:Ftrac_1267"/>
<dbReference type="GO" id="GO:0009073">
    <property type="term" value="P:aromatic amino acid family biosynthetic process"/>
    <property type="evidence" value="ECO:0007669"/>
    <property type="project" value="UniProtKB-KW"/>
</dbReference>
<dbReference type="InterPro" id="IPR036968">
    <property type="entry name" value="Enolpyruvate_Tfrase_sf"/>
</dbReference>
<gene>
    <name evidence="10" type="ordered locus">Ftrac_1267</name>
</gene>
<comment type="catalytic activity">
    <reaction evidence="8">
        <text>3-phosphoshikimate + phosphoenolpyruvate = 5-O-(1-carboxyvinyl)-3-phosphoshikimate + phosphate</text>
        <dbReference type="Rhea" id="RHEA:21256"/>
        <dbReference type="ChEBI" id="CHEBI:43474"/>
        <dbReference type="ChEBI" id="CHEBI:57701"/>
        <dbReference type="ChEBI" id="CHEBI:58702"/>
        <dbReference type="ChEBI" id="CHEBI:145989"/>
        <dbReference type="EC" id="2.5.1.19"/>
    </reaction>
    <physiologicalReaction direction="left-to-right" evidence="8">
        <dbReference type="Rhea" id="RHEA:21257"/>
    </physiologicalReaction>
</comment>
<dbReference type="InterPro" id="IPR006264">
    <property type="entry name" value="EPSP_synthase"/>
</dbReference>
<evidence type="ECO:0000256" key="5">
    <source>
        <dbReference type="ARBA" id="ARBA00022679"/>
    </source>
</evidence>
<reference evidence="10 11" key="1">
    <citation type="journal article" date="2011" name="Stand. Genomic Sci.">
        <title>Complete genome sequence of Marivirga tractuosa type strain (H-43).</title>
        <authorList>
            <person name="Pagani I."/>
            <person name="Chertkov O."/>
            <person name="Lapidus A."/>
            <person name="Lucas S."/>
            <person name="Del Rio T.G."/>
            <person name="Tice H."/>
            <person name="Copeland A."/>
            <person name="Cheng J.F."/>
            <person name="Nolan M."/>
            <person name="Saunders E."/>
            <person name="Pitluck S."/>
            <person name="Held B."/>
            <person name="Goodwin L."/>
            <person name="Liolios K."/>
            <person name="Ovchinikova G."/>
            <person name="Ivanova N."/>
            <person name="Mavromatis K."/>
            <person name="Pati A."/>
            <person name="Chen A."/>
            <person name="Palaniappan K."/>
            <person name="Land M."/>
            <person name="Hauser L."/>
            <person name="Jeffries C.D."/>
            <person name="Detter J.C."/>
            <person name="Han C."/>
            <person name="Tapia R."/>
            <person name="Ngatchou-Djao O.D."/>
            <person name="Rohde M."/>
            <person name="Goker M."/>
            <person name="Spring S."/>
            <person name="Sikorski J."/>
            <person name="Woyke T."/>
            <person name="Bristow J."/>
            <person name="Eisen J.A."/>
            <person name="Markowitz V."/>
            <person name="Hugenholtz P."/>
            <person name="Klenk H.P."/>
            <person name="Kyrpides N.C."/>
        </authorList>
    </citation>
    <scope>NUCLEOTIDE SEQUENCE [LARGE SCALE GENOMIC DNA]</scope>
    <source>
        <strain evidence="11">ATCC 23168 / DSM 4126 / NBRC 15989 / NCIMB 1408 / VKM B-1430 / H-43</strain>
    </source>
</reference>
<dbReference type="Proteomes" id="UP000008720">
    <property type="component" value="Chromosome"/>
</dbReference>
<dbReference type="Pfam" id="PF00275">
    <property type="entry name" value="EPSP_synthase"/>
    <property type="match status" value="1"/>
</dbReference>
<sequence>MNYFIKQYKNSTNNGICSINLPSSKSESNRLLVMNALSDGKIDLNNLSSARDTQTLIKLLENENELNTFDVLDAGTAMRFLTAYFAVATKNEVALTGTERMKKRPIRILVNALRSIGAEISYNNEEGFPPLKIKPFQKQISSKISIPGNISSQYISALLMIAPSLPHGLEIKIEPPVFSKPYINMTLGLMELSGIQYSQNKNTISIQYQKYQESSQGVESDWSASSYWFSIIAQSEIGKKVFLEGLKSKSFQGDNDIKEIVGNFGVSYKFEKTGILLEKISSAKNSLLKLDFKKCPDLAQTVLPCAASLNVDLEMTGLESLRIKETDRISALQNELSKFNCKLTEPEKGIWKLDSSNFKAKEGIIIETYEDHRMAMGFAPLALKTGIQIKDIEVVNKSYPSFWEDLELFGFELVEQ</sequence>
<evidence type="ECO:0000256" key="7">
    <source>
        <dbReference type="ARBA" id="ARBA00030046"/>
    </source>
</evidence>
<dbReference type="RefSeq" id="WP_013453407.1">
    <property type="nucleotide sequence ID" value="NC_014759.1"/>
</dbReference>
<evidence type="ECO:0000256" key="2">
    <source>
        <dbReference type="ARBA" id="ARBA00009948"/>
    </source>
</evidence>
<dbReference type="AlphaFoldDB" id="E4TLD7"/>
<keyword evidence="6" id="KW-0057">Aromatic amino acid biosynthesis</keyword>
<dbReference type="UniPathway" id="UPA00053">
    <property type="reaction ID" value="UER00089"/>
</dbReference>
<dbReference type="GO" id="GO:0009423">
    <property type="term" value="P:chorismate biosynthetic process"/>
    <property type="evidence" value="ECO:0007669"/>
    <property type="project" value="UniProtKB-UniPathway"/>
</dbReference>
<protein>
    <recommendedName>
        <fullName evidence="3">3-phosphoshikimate 1-carboxyvinyltransferase</fullName>
        <ecNumber evidence="3">2.5.1.19</ecNumber>
    </recommendedName>
    <alternativeName>
        <fullName evidence="7">5-enolpyruvylshikimate-3-phosphate synthase</fullName>
    </alternativeName>
</protein>
<keyword evidence="4" id="KW-0028">Amino-acid biosynthesis</keyword>
<keyword evidence="5 10" id="KW-0808">Transferase</keyword>
<evidence type="ECO:0000313" key="11">
    <source>
        <dbReference type="Proteomes" id="UP000008720"/>
    </source>
</evidence>
<proteinExistence type="inferred from homology"/>
<evidence type="ECO:0000256" key="4">
    <source>
        <dbReference type="ARBA" id="ARBA00022605"/>
    </source>
</evidence>
<comment type="pathway">
    <text evidence="1">Metabolic intermediate biosynthesis; chorismate biosynthesis; chorismate from D-erythrose 4-phosphate and phosphoenolpyruvate: step 6/7.</text>
</comment>
<name>E4TLD7_MARTH</name>
<dbReference type="HOGENOM" id="CLU_024321_0_0_10"/>
<dbReference type="SUPFAM" id="SSF55205">
    <property type="entry name" value="EPT/RTPC-like"/>
    <property type="match status" value="1"/>
</dbReference>
<dbReference type="EMBL" id="CP002349">
    <property type="protein sequence ID" value="ADR21258.1"/>
    <property type="molecule type" value="Genomic_DNA"/>
</dbReference>
<organism evidence="10 11">
    <name type="scientific">Marivirga tractuosa (strain ATCC 23168 / DSM 4126 / NBRC 15989 / NCIMB 1408 / VKM B-1430 / H-43)</name>
    <name type="common">Microscilla tractuosa</name>
    <name type="synonym">Flexibacter tractuosus</name>
    <dbReference type="NCBI Taxonomy" id="643867"/>
    <lineage>
        <taxon>Bacteria</taxon>
        <taxon>Pseudomonadati</taxon>
        <taxon>Bacteroidota</taxon>
        <taxon>Cytophagia</taxon>
        <taxon>Cytophagales</taxon>
        <taxon>Marivirgaceae</taxon>
        <taxon>Marivirga</taxon>
    </lineage>
</organism>
<evidence type="ECO:0000256" key="1">
    <source>
        <dbReference type="ARBA" id="ARBA00004811"/>
    </source>
</evidence>
<dbReference type="InterPro" id="IPR001986">
    <property type="entry name" value="Enolpyruvate_Tfrase_dom"/>
</dbReference>
<evidence type="ECO:0000256" key="6">
    <source>
        <dbReference type="ARBA" id="ARBA00023141"/>
    </source>
</evidence>
<evidence type="ECO:0000313" key="10">
    <source>
        <dbReference type="EMBL" id="ADR21258.1"/>
    </source>
</evidence>
<dbReference type="GO" id="GO:0008652">
    <property type="term" value="P:amino acid biosynthetic process"/>
    <property type="evidence" value="ECO:0007669"/>
    <property type="project" value="UniProtKB-KW"/>
</dbReference>
<dbReference type="EC" id="2.5.1.19" evidence="3"/>
<dbReference type="InterPro" id="IPR013792">
    <property type="entry name" value="RNA3'P_cycl/enolpyr_Trfase_a/b"/>
</dbReference>
<dbReference type="PANTHER" id="PTHR21090">
    <property type="entry name" value="AROM/DEHYDROQUINATE SYNTHASE"/>
    <property type="match status" value="1"/>
</dbReference>
<comment type="similarity">
    <text evidence="2">Belongs to the EPSP synthase family.</text>
</comment>
<dbReference type="eggNOG" id="COG0128">
    <property type="taxonomic scope" value="Bacteria"/>
</dbReference>